<evidence type="ECO:0000313" key="5">
    <source>
        <dbReference type="Proteomes" id="UP000321570"/>
    </source>
</evidence>
<protein>
    <recommendedName>
        <fullName evidence="3">E3 ubiquitin ligase UBR4 C-terminal domain-containing protein</fullName>
    </recommendedName>
</protein>
<feature type="region of interest" description="UBR4 E3 catalytic module" evidence="1">
    <location>
        <begin position="846"/>
        <end position="1401"/>
    </location>
</feature>
<dbReference type="GO" id="GO:0008270">
    <property type="term" value="F:zinc ion binding"/>
    <property type="evidence" value="ECO:0007669"/>
    <property type="project" value="UniProtKB-KW"/>
</dbReference>
<accession>A0A564YUF3</accession>
<keyword evidence="1" id="KW-0479">Metal-binding</keyword>
<gene>
    <name evidence="4" type="ORF">WMSIL1_LOCUS9686</name>
</gene>
<keyword evidence="1" id="KW-0862">Zinc</keyword>
<evidence type="ECO:0000256" key="2">
    <source>
        <dbReference type="SAM" id="MobiDB-lite"/>
    </source>
</evidence>
<feature type="domain" description="E3 ubiquitin ligase UBR4 C-terminal" evidence="3">
    <location>
        <begin position="1140"/>
        <end position="1381"/>
    </location>
</feature>
<dbReference type="Proteomes" id="UP000321570">
    <property type="component" value="Unassembled WGS sequence"/>
</dbReference>
<name>A0A564YUF3_HYMDI</name>
<feature type="region of interest" description="Disordered" evidence="2">
    <location>
        <begin position="1107"/>
        <end position="1137"/>
    </location>
</feature>
<dbReference type="EMBL" id="CABIJS010000399">
    <property type="protein sequence ID" value="VUZ50790.1"/>
    <property type="molecule type" value="Genomic_DNA"/>
</dbReference>
<organism evidence="4 5">
    <name type="scientific">Hymenolepis diminuta</name>
    <name type="common">Rat tapeworm</name>
    <dbReference type="NCBI Taxonomy" id="6216"/>
    <lineage>
        <taxon>Eukaryota</taxon>
        <taxon>Metazoa</taxon>
        <taxon>Spiralia</taxon>
        <taxon>Lophotrochozoa</taxon>
        <taxon>Platyhelminthes</taxon>
        <taxon>Cestoda</taxon>
        <taxon>Eucestoda</taxon>
        <taxon>Cyclophyllidea</taxon>
        <taxon>Hymenolepididae</taxon>
        <taxon>Hymenolepis</taxon>
    </lineage>
</organism>
<dbReference type="InterPro" id="IPR025704">
    <property type="entry name" value="E3_Ub_ligase_UBR4_C"/>
</dbReference>
<reference evidence="4 5" key="1">
    <citation type="submission" date="2019-07" db="EMBL/GenBank/DDBJ databases">
        <authorList>
            <person name="Jastrzebski P J."/>
            <person name="Paukszto L."/>
            <person name="Jastrzebski P J."/>
        </authorList>
    </citation>
    <scope>NUCLEOTIDE SEQUENCE [LARGE SCALE GENOMIC DNA]</scope>
    <source>
        <strain evidence="4 5">WMS-il1</strain>
    </source>
</reference>
<evidence type="ECO:0000259" key="3">
    <source>
        <dbReference type="Pfam" id="PF13764"/>
    </source>
</evidence>
<evidence type="ECO:0000313" key="4">
    <source>
        <dbReference type="EMBL" id="VUZ50790.1"/>
    </source>
</evidence>
<feature type="compositionally biased region" description="Basic and acidic residues" evidence="2">
    <location>
        <begin position="1109"/>
        <end position="1126"/>
    </location>
</feature>
<sequence>MHNTSICVDKDRVCLEARLRIFFRLIKTLVSHNLSPAVLEGVVMNCVECLNSLFDKSATQSPAYRAPEVNFEAWLRGDESTCFDTWLKQLKVAQKMSQFAPKLTEGKPSRELILSARYARRWRYKTIKANLPPLAKAERPSKSIVAGGWLKPLLDYSFHSTREMCFQSAGLDLLTKLVFSKLPSSTYRTVDCLHFLLQHYIPKISTLIRANRGSAMTEDLAMNPMISFLWTLTADDPPNTTMKIISRRTQRYDTESVFKAPNSSGADSAAAMETLVLIPLLLSKGRIIDCVEALLTETLNSLSSFEGVDEKTCELPQLYSWTYALPSRLAAASGSGAAPSTNAGYVMMHISDLLAILQPLNKLNPEYQDRLFSLLLRSIMVLQALVFQRNSFTIKAETLFKELLQQIMVNTNDRVADFIRITMDYLSQCSTDQSDDHSSVVFLLKRICDCACPLPGEIPPFEVRVSVWRDQEEYLVVRHTRNVIMSNTRGFGPTIGDVVNYICTENNLTTSILLEVVCEGNILMPNLLLEDVYKYLWLQNPHNANVAMELTYRIAGLENDNLPYLSRIPHPTIPLEQYSRLAILTEHPGGFNIILSRLAGLTDALRCRDLLHTSVHLLEYCLKVPECQTSLLDPQLRVIPILLDALYACLKILQQHGQTDSSSGETENHAHFHNQVTSRLVGILTTILNKATDNSEIENQVKGNDNDLMGLPRLLTCISLHPNMDVVQSGVAKLPGLLAFGSEARMMAIVDFLRENAVKPLLIEANLSMNGKEKDLLQCCCVLVMSIPHNTVYGRCLRAKVVEDLQLLKLSVDFLWKVIPSNLLSESEEAVLDTKVDAISKFLNNTSLPFVLQLLRGCMWRPVATAADTMDPPSPNFPSAPPHYTTRQLLAFLHKLEDSKSVGQVGLFCEDLFNEWIDAAGDSKVESKDLTTFDGVICSIRELRYLSEQRHRQNARACREKYLLALNMKVNEKGQVAMTTANKLAVMAAQVVEETGLQCAICHEGPRSAPREELGIYAFIRRTRLEESLIAEEVMADTTTSKFSNSTAEGPQKIGDGYTTVSSFVVVHFECHTKAVCASTQNEWTVATRHNRDARCNCLLPVLMNETAEPPKDEEKKDGMERDKDLKRKKGDTASNSSMSDLFAKRVTNHNLNVSMVVSMTVTTRLSFHDIKLLLLRFAHQRSFHGETGGGARESNLNLIPHLMQLAFYQMKKEQARETELNNLMKVLGTPESHWSTEKWEATGPLYCAVVALHLFSRSEWDKHRVTLVRHLMALAHARAMPSDAKSSETPAFRVYKPYLLYFGLIQAFYTYFFKNVKEPKVEESSTSPSNSNSSSWWPEAVSEYIRASDEKLLAATPELLSFFEGDLLPIESVEEFLDVTEMLGEVDANELIALATTGSR</sequence>
<evidence type="ECO:0000256" key="1">
    <source>
        <dbReference type="PROSITE-ProRule" id="PRU01388"/>
    </source>
</evidence>
<comment type="similarity">
    <text evidence="1">Belongs to the UBR4 family.</text>
</comment>
<dbReference type="PANTHER" id="PTHR21725">
    <property type="entry name" value="E3 UBIQUITIN-PROTEIN LIGASE UBR4"/>
    <property type="match status" value="1"/>
</dbReference>
<keyword evidence="1" id="KW-0863">Zinc-finger</keyword>
<keyword evidence="5" id="KW-1185">Reference proteome</keyword>
<dbReference type="Pfam" id="PF13764">
    <property type="entry name" value="E3_UbLigase_R4"/>
    <property type="match status" value="2"/>
</dbReference>
<dbReference type="PANTHER" id="PTHR21725:SF1">
    <property type="entry name" value="E3 UBIQUITIN-PROTEIN LIGASE UBR4"/>
    <property type="match status" value="1"/>
</dbReference>
<feature type="domain" description="E3 ubiquitin ligase UBR4 C-terminal" evidence="3">
    <location>
        <begin position="481"/>
        <end position="1108"/>
    </location>
</feature>
<dbReference type="PROSITE" id="PS52043">
    <property type="entry name" value="UBR4_E3"/>
    <property type="match status" value="1"/>
</dbReference>
<dbReference type="InterPro" id="IPR045189">
    <property type="entry name" value="UBR4-like"/>
</dbReference>
<proteinExistence type="inferred from homology"/>